<dbReference type="OrthoDB" id="1524959at2"/>
<evidence type="ECO:0000313" key="2">
    <source>
        <dbReference type="Proteomes" id="UP000317557"/>
    </source>
</evidence>
<gene>
    <name evidence="1" type="ORF">SAMN06265219_11956</name>
</gene>
<keyword evidence="1" id="KW-0966">Cell projection</keyword>
<name>A0A521FIG0_9BACT</name>
<dbReference type="GO" id="GO:0044780">
    <property type="term" value="P:bacterial-type flagellum assembly"/>
    <property type="evidence" value="ECO:0007669"/>
    <property type="project" value="InterPro"/>
</dbReference>
<dbReference type="InterPro" id="IPR036584">
    <property type="entry name" value="FliS_sf"/>
</dbReference>
<organism evidence="1 2">
    <name type="scientific">Gracilimonas mengyeensis</name>
    <dbReference type="NCBI Taxonomy" id="1302730"/>
    <lineage>
        <taxon>Bacteria</taxon>
        <taxon>Pseudomonadati</taxon>
        <taxon>Balneolota</taxon>
        <taxon>Balneolia</taxon>
        <taxon>Balneolales</taxon>
        <taxon>Balneolaceae</taxon>
        <taxon>Gracilimonas</taxon>
    </lineage>
</organism>
<keyword evidence="1" id="KW-0969">Cilium</keyword>
<dbReference type="Proteomes" id="UP000317557">
    <property type="component" value="Unassembled WGS sequence"/>
</dbReference>
<accession>A0A521FIG0</accession>
<dbReference type="Gene3D" id="1.20.120.340">
    <property type="entry name" value="Flagellar protein FliS"/>
    <property type="match status" value="1"/>
</dbReference>
<keyword evidence="2" id="KW-1185">Reference proteome</keyword>
<dbReference type="InterPro" id="IPR003713">
    <property type="entry name" value="FliS"/>
</dbReference>
<dbReference type="EMBL" id="FXTP01000019">
    <property type="protein sequence ID" value="SMO95906.1"/>
    <property type="molecule type" value="Genomic_DNA"/>
</dbReference>
<reference evidence="1 2" key="1">
    <citation type="submission" date="2017-05" db="EMBL/GenBank/DDBJ databases">
        <authorList>
            <person name="Varghese N."/>
            <person name="Submissions S."/>
        </authorList>
    </citation>
    <scope>NUCLEOTIDE SEQUENCE [LARGE SCALE GENOMIC DNA]</scope>
    <source>
        <strain evidence="1 2">DSM 21985</strain>
    </source>
</reference>
<sequence length="106" mass="12572">MENPQLAYQKQSVMNVPPLKLVVKLYDLAIQASYREDSEKMRDILSTLIKGLNFDFEPADQLFELYRYCQELARQKKFEEFRELLEPIRDTWEEVSNRAPSENAPN</sequence>
<evidence type="ECO:0000313" key="1">
    <source>
        <dbReference type="EMBL" id="SMO95906.1"/>
    </source>
</evidence>
<protein>
    <submittedName>
        <fullName evidence="1">Flagellin-specific chaperone FliS</fullName>
    </submittedName>
</protein>
<dbReference type="AlphaFoldDB" id="A0A521FIG0"/>
<keyword evidence="1" id="KW-0282">Flagellum</keyword>
<proteinExistence type="predicted"/>
<dbReference type="Pfam" id="PF02561">
    <property type="entry name" value="FliS"/>
    <property type="match status" value="1"/>
</dbReference>
<dbReference type="SUPFAM" id="SSF101116">
    <property type="entry name" value="Flagellar export chaperone FliS"/>
    <property type="match status" value="1"/>
</dbReference>
<dbReference type="RefSeq" id="WP_142456150.1">
    <property type="nucleotide sequence ID" value="NZ_FXTP01000019.1"/>
</dbReference>